<accession>A0AAV7KE63</accession>
<dbReference type="EMBL" id="JAKMXF010000066">
    <property type="protein sequence ID" value="KAI6659150.1"/>
    <property type="molecule type" value="Genomic_DNA"/>
</dbReference>
<dbReference type="Pfam" id="PF00241">
    <property type="entry name" value="Cofilin_ADF"/>
    <property type="match status" value="1"/>
</dbReference>
<feature type="region of interest" description="Disordered" evidence="3">
    <location>
        <begin position="152"/>
        <end position="186"/>
    </location>
</feature>
<dbReference type="InterPro" id="IPR005225">
    <property type="entry name" value="Small_GTP-bd"/>
</dbReference>
<keyword evidence="2" id="KW-0547">Nucleotide-binding</keyword>
<dbReference type="GO" id="GO:0003779">
    <property type="term" value="F:actin binding"/>
    <property type="evidence" value="ECO:0007669"/>
    <property type="project" value="InterPro"/>
</dbReference>
<dbReference type="Pfam" id="PF00071">
    <property type="entry name" value="Ras"/>
    <property type="match status" value="1"/>
</dbReference>
<dbReference type="InterPro" id="IPR001806">
    <property type="entry name" value="Small_GTPase"/>
</dbReference>
<dbReference type="SMART" id="SM00176">
    <property type="entry name" value="RAN"/>
    <property type="match status" value="1"/>
</dbReference>
<comment type="caution">
    <text evidence="5">The sequence shown here is derived from an EMBL/GenBank/DDBJ whole genome shotgun (WGS) entry which is preliminary data.</text>
</comment>
<dbReference type="SMART" id="SM00173">
    <property type="entry name" value="RAS"/>
    <property type="match status" value="1"/>
</dbReference>
<evidence type="ECO:0000259" key="4">
    <source>
        <dbReference type="Pfam" id="PF00241"/>
    </source>
</evidence>
<dbReference type="PRINTS" id="PR00449">
    <property type="entry name" value="RASTRNSFRMNG"/>
</dbReference>
<name>A0AAV7KE63_9METZ</name>
<proteinExistence type="inferred from homology"/>
<dbReference type="CDD" id="cd00154">
    <property type="entry name" value="Rab"/>
    <property type="match status" value="1"/>
</dbReference>
<dbReference type="Gene3D" id="3.40.20.10">
    <property type="entry name" value="Severin"/>
    <property type="match status" value="1"/>
</dbReference>
<protein>
    <submittedName>
        <fullName evidence="5">Ras-related protein Rab-26 isoform X2</fullName>
    </submittedName>
</protein>
<dbReference type="FunFam" id="3.40.50.300:FF:001329">
    <property type="entry name" value="Small GTP-binding protein, putative"/>
    <property type="match status" value="1"/>
</dbReference>
<evidence type="ECO:0000256" key="2">
    <source>
        <dbReference type="ARBA" id="ARBA00022741"/>
    </source>
</evidence>
<dbReference type="SUPFAM" id="SSF55753">
    <property type="entry name" value="Actin depolymerizing proteins"/>
    <property type="match status" value="1"/>
</dbReference>
<dbReference type="PROSITE" id="PS51419">
    <property type="entry name" value="RAB"/>
    <property type="match status" value="1"/>
</dbReference>
<dbReference type="SMART" id="SM00175">
    <property type="entry name" value="RAB"/>
    <property type="match status" value="1"/>
</dbReference>
<dbReference type="Gene3D" id="3.40.50.300">
    <property type="entry name" value="P-loop containing nucleotide triphosphate hydrolases"/>
    <property type="match status" value="1"/>
</dbReference>
<dbReference type="InterPro" id="IPR027417">
    <property type="entry name" value="P-loop_NTPase"/>
</dbReference>
<gene>
    <name evidence="5" type="ORF">LOD99_14826</name>
</gene>
<dbReference type="PROSITE" id="PS51421">
    <property type="entry name" value="RAS"/>
    <property type="match status" value="1"/>
</dbReference>
<feature type="domain" description="ADF-H" evidence="4">
    <location>
        <begin position="26"/>
        <end position="134"/>
    </location>
</feature>
<evidence type="ECO:0000313" key="6">
    <source>
        <dbReference type="Proteomes" id="UP001165289"/>
    </source>
</evidence>
<reference evidence="5 6" key="1">
    <citation type="journal article" date="2023" name="BMC Biol.">
        <title>The compact genome of the sponge Oopsacas minuta (Hexactinellida) is lacking key metazoan core genes.</title>
        <authorList>
            <person name="Santini S."/>
            <person name="Schenkelaars Q."/>
            <person name="Jourda C."/>
            <person name="Duchesne M."/>
            <person name="Belahbib H."/>
            <person name="Rocher C."/>
            <person name="Selva M."/>
            <person name="Riesgo A."/>
            <person name="Vervoort M."/>
            <person name="Leys S.P."/>
            <person name="Kodjabachian L."/>
            <person name="Le Bivic A."/>
            <person name="Borchiellini C."/>
            <person name="Claverie J.M."/>
            <person name="Renard E."/>
        </authorList>
    </citation>
    <scope>NUCLEOTIDE SEQUENCE [LARGE SCALE GENOMIC DNA]</scope>
    <source>
        <strain evidence="5">SPO-2</strain>
    </source>
</reference>
<dbReference type="InterPro" id="IPR002108">
    <property type="entry name" value="ADF-H"/>
</dbReference>
<sequence>MNLDTLSYMRNIKTATTRVLQSDRSGSWALIGYQVAINQAANKLSLLPINVIQEGDVWIELLLALEDDLIMYAFVKLEDMMVSGMYKTFLVHWIGEKVSENLKTECAPHLNEIRNVLPEFDHLISSMDVKDIQKKVHEFLSQTLSVSMEETSKLPKTASLPKQPQKMVQAKKEKPGKKASYGSCRNPTVGDQSVDYKHTRYKSLPHFKVSIIGNAGVGKTSIYCSYRGGGIALTSPHTIQPTTEIDQFKRYLKIGEQELILDVWDTAGQERFKSFASCWLRNAHVVLLVYDMTDEASFTAVSNWLATGRQYAKTEAVYMLVGNKGDLEMRRVVKEETATEFAEKNGIEYMDCSGLTGYNILQVFECIARRMLIAFPSLIKREHPQSISSIDENNIIKLTISDITPLDNNSTSSNRKCCNV</sequence>
<organism evidence="5 6">
    <name type="scientific">Oopsacas minuta</name>
    <dbReference type="NCBI Taxonomy" id="111878"/>
    <lineage>
        <taxon>Eukaryota</taxon>
        <taxon>Metazoa</taxon>
        <taxon>Porifera</taxon>
        <taxon>Hexactinellida</taxon>
        <taxon>Hexasterophora</taxon>
        <taxon>Lyssacinosida</taxon>
        <taxon>Leucopsacidae</taxon>
        <taxon>Oopsacas</taxon>
    </lineage>
</organism>
<comment type="similarity">
    <text evidence="1">Belongs to the small GTPase superfamily. Rab family.</text>
</comment>
<dbReference type="Proteomes" id="UP001165289">
    <property type="component" value="Unassembled WGS sequence"/>
</dbReference>
<dbReference type="InterPro" id="IPR029006">
    <property type="entry name" value="ADF-H/Gelsolin-like_dom_sf"/>
</dbReference>
<dbReference type="AlphaFoldDB" id="A0AAV7KE63"/>
<evidence type="ECO:0000256" key="1">
    <source>
        <dbReference type="ARBA" id="ARBA00006270"/>
    </source>
</evidence>
<dbReference type="GO" id="GO:0003924">
    <property type="term" value="F:GTPase activity"/>
    <property type="evidence" value="ECO:0007669"/>
    <property type="project" value="InterPro"/>
</dbReference>
<dbReference type="SUPFAM" id="SSF52540">
    <property type="entry name" value="P-loop containing nucleoside triphosphate hydrolases"/>
    <property type="match status" value="1"/>
</dbReference>
<dbReference type="GO" id="GO:0005525">
    <property type="term" value="F:GTP binding"/>
    <property type="evidence" value="ECO:0007669"/>
    <property type="project" value="InterPro"/>
</dbReference>
<evidence type="ECO:0000256" key="3">
    <source>
        <dbReference type="SAM" id="MobiDB-lite"/>
    </source>
</evidence>
<keyword evidence="6" id="KW-1185">Reference proteome</keyword>
<dbReference type="SMART" id="SM00174">
    <property type="entry name" value="RHO"/>
    <property type="match status" value="1"/>
</dbReference>
<evidence type="ECO:0000313" key="5">
    <source>
        <dbReference type="EMBL" id="KAI6659150.1"/>
    </source>
</evidence>
<dbReference type="NCBIfam" id="TIGR00231">
    <property type="entry name" value="small_GTP"/>
    <property type="match status" value="1"/>
</dbReference>
<dbReference type="PANTHER" id="PTHR47978">
    <property type="match status" value="1"/>
</dbReference>